<feature type="compositionally biased region" description="Low complexity" evidence="1">
    <location>
        <begin position="91"/>
        <end position="110"/>
    </location>
</feature>
<dbReference type="AlphaFoldDB" id="A0A1J1IVN8"/>
<proteinExistence type="predicted"/>
<evidence type="ECO:0000313" key="2">
    <source>
        <dbReference type="EMBL" id="CRL04331.1"/>
    </source>
</evidence>
<keyword evidence="3" id="KW-1185">Reference proteome</keyword>
<dbReference type="EMBL" id="CVRI01000063">
    <property type="protein sequence ID" value="CRL04331.1"/>
    <property type="molecule type" value="Genomic_DNA"/>
</dbReference>
<reference evidence="2 3" key="1">
    <citation type="submission" date="2015-04" db="EMBL/GenBank/DDBJ databases">
        <authorList>
            <person name="Syromyatnikov M.Y."/>
            <person name="Popov V.N."/>
        </authorList>
    </citation>
    <scope>NUCLEOTIDE SEQUENCE [LARGE SCALE GENOMIC DNA]</scope>
</reference>
<evidence type="ECO:0000313" key="3">
    <source>
        <dbReference type="Proteomes" id="UP000183832"/>
    </source>
</evidence>
<evidence type="ECO:0000256" key="1">
    <source>
        <dbReference type="SAM" id="MobiDB-lite"/>
    </source>
</evidence>
<name>A0A1J1IVN8_9DIPT</name>
<protein>
    <submittedName>
        <fullName evidence="2">CLUMA_CG017425, isoform A</fullName>
    </submittedName>
</protein>
<feature type="region of interest" description="Disordered" evidence="1">
    <location>
        <begin position="90"/>
        <end position="110"/>
    </location>
</feature>
<organism evidence="2 3">
    <name type="scientific">Clunio marinus</name>
    <dbReference type="NCBI Taxonomy" id="568069"/>
    <lineage>
        <taxon>Eukaryota</taxon>
        <taxon>Metazoa</taxon>
        <taxon>Ecdysozoa</taxon>
        <taxon>Arthropoda</taxon>
        <taxon>Hexapoda</taxon>
        <taxon>Insecta</taxon>
        <taxon>Pterygota</taxon>
        <taxon>Neoptera</taxon>
        <taxon>Endopterygota</taxon>
        <taxon>Diptera</taxon>
        <taxon>Nematocera</taxon>
        <taxon>Chironomoidea</taxon>
        <taxon>Chironomidae</taxon>
        <taxon>Clunio</taxon>
    </lineage>
</organism>
<dbReference type="Proteomes" id="UP000183832">
    <property type="component" value="Unassembled WGS sequence"/>
</dbReference>
<accession>A0A1J1IVN8</accession>
<gene>
    <name evidence="2" type="ORF">CLUMA_CG017425</name>
</gene>
<sequence>MEDKIMQMLQSLSYQLEKQDEALSLLEAEQNILASKGIKQVESSQVPVLDRVKDISSSPALASDILSSVKSSICQSKICSESLSKHLVVPSSQSRSQSKLQSHSRSSLSQ</sequence>